<dbReference type="SMART" id="SM00287">
    <property type="entry name" value="SH3b"/>
    <property type="match status" value="1"/>
</dbReference>
<sequence length="177" mass="18111">MIRMLLLLCAGIYVTLQVGGQDRGQLRFGLMEAPDKPAPFTPVDAAVTTSVAAAPAPVAAEAAVMPVVFAPAQAAAVTPVVAEAAEARLQPEPAVQRVQAEVPVAAQADSGAAVMYVTGRSVNVRSGPSTRNAVVGRLTRGEAVTVVSDDGNGWARVRIEGDGIDGFMATSFLAESP</sequence>
<protein>
    <submittedName>
        <fullName evidence="2">SH3 domain-containing protein</fullName>
    </submittedName>
</protein>
<organism evidence="2 3">
    <name type="scientific">Pseudotabrizicola algicola</name>
    <dbReference type="NCBI Taxonomy" id="2709381"/>
    <lineage>
        <taxon>Bacteria</taxon>
        <taxon>Pseudomonadati</taxon>
        <taxon>Pseudomonadota</taxon>
        <taxon>Alphaproteobacteria</taxon>
        <taxon>Rhodobacterales</taxon>
        <taxon>Paracoccaceae</taxon>
        <taxon>Pseudotabrizicola</taxon>
    </lineage>
</organism>
<dbReference type="Proteomes" id="UP000481421">
    <property type="component" value="Unassembled WGS sequence"/>
</dbReference>
<keyword evidence="3" id="KW-1185">Reference proteome</keyword>
<name>A0A6B3RPB0_9RHOB</name>
<evidence type="ECO:0000259" key="1">
    <source>
        <dbReference type="PROSITE" id="PS51781"/>
    </source>
</evidence>
<evidence type="ECO:0000313" key="2">
    <source>
        <dbReference type="EMBL" id="NEX45905.1"/>
    </source>
</evidence>
<reference evidence="2 3" key="1">
    <citation type="submission" date="2020-02" db="EMBL/GenBank/DDBJ databases">
        <title>Rhodobacter algicola sp. nov., isolated from microalga culture.</title>
        <authorList>
            <person name="Park C.-Y."/>
        </authorList>
    </citation>
    <scope>NUCLEOTIDE SEQUENCE [LARGE SCALE GENOMIC DNA]</scope>
    <source>
        <strain evidence="2 3">ETT8</strain>
    </source>
</reference>
<accession>A0A6B3RPB0</accession>
<dbReference type="RefSeq" id="WP_164610138.1">
    <property type="nucleotide sequence ID" value="NZ_JAAIKE010000002.1"/>
</dbReference>
<evidence type="ECO:0000313" key="3">
    <source>
        <dbReference type="Proteomes" id="UP000481421"/>
    </source>
</evidence>
<proteinExistence type="predicted"/>
<dbReference type="PROSITE" id="PS51781">
    <property type="entry name" value="SH3B"/>
    <property type="match status" value="1"/>
</dbReference>
<dbReference type="EMBL" id="JAAIKE010000002">
    <property type="protein sequence ID" value="NEX45905.1"/>
    <property type="molecule type" value="Genomic_DNA"/>
</dbReference>
<gene>
    <name evidence="2" type="ORF">G3572_06795</name>
</gene>
<feature type="domain" description="SH3b" evidence="1">
    <location>
        <begin position="112"/>
        <end position="177"/>
    </location>
</feature>
<dbReference type="InterPro" id="IPR003646">
    <property type="entry name" value="SH3-like_bac-type"/>
</dbReference>
<dbReference type="Pfam" id="PF08239">
    <property type="entry name" value="SH3_3"/>
    <property type="match status" value="1"/>
</dbReference>
<comment type="caution">
    <text evidence="2">The sequence shown here is derived from an EMBL/GenBank/DDBJ whole genome shotgun (WGS) entry which is preliminary data.</text>
</comment>
<dbReference type="Gene3D" id="2.30.30.40">
    <property type="entry name" value="SH3 Domains"/>
    <property type="match status" value="1"/>
</dbReference>
<dbReference type="AlphaFoldDB" id="A0A6B3RPB0"/>